<evidence type="ECO:0000256" key="1">
    <source>
        <dbReference type="SAM" id="MobiDB-lite"/>
    </source>
</evidence>
<feature type="compositionally biased region" description="Acidic residues" evidence="1">
    <location>
        <begin position="104"/>
        <end position="121"/>
    </location>
</feature>
<protein>
    <submittedName>
        <fullName evidence="2">Unannotated protein</fullName>
    </submittedName>
</protein>
<evidence type="ECO:0000313" key="2">
    <source>
        <dbReference type="EMBL" id="CAB4933840.1"/>
    </source>
</evidence>
<sequence length="227" mass="22616">MTSPGRPVPARTTSERLRLTAMATVLLGVGAFAAPGAAGAAGTSVFAGASAGGAAVPSFAVRAAEDDDDRSTRAEDAEADAETAADDGSDPAPGADDGPGGVTGEDDGFGVDDPDAPGDGEAEVIPAVVVDAKGRTVSGPKALALSRTVKISGITWTGWNAATTTGRGRVVVKKKSRRAKTVRGTGTVVLSGLKVCPDATPLYRKATVTVAGRKVAKVTLPNCSAMR</sequence>
<dbReference type="AlphaFoldDB" id="A0A6J7ISQ4"/>
<name>A0A6J7ISQ4_9ZZZZ</name>
<organism evidence="2">
    <name type="scientific">freshwater metagenome</name>
    <dbReference type="NCBI Taxonomy" id="449393"/>
    <lineage>
        <taxon>unclassified sequences</taxon>
        <taxon>metagenomes</taxon>
        <taxon>ecological metagenomes</taxon>
    </lineage>
</organism>
<accession>A0A6J7ISQ4</accession>
<gene>
    <name evidence="2" type="ORF">UFOPK3564_02534</name>
</gene>
<feature type="compositionally biased region" description="Acidic residues" evidence="1">
    <location>
        <begin position="77"/>
        <end position="89"/>
    </location>
</feature>
<dbReference type="EMBL" id="CAFBMK010000183">
    <property type="protein sequence ID" value="CAB4933840.1"/>
    <property type="molecule type" value="Genomic_DNA"/>
</dbReference>
<feature type="region of interest" description="Disordered" evidence="1">
    <location>
        <begin position="62"/>
        <end position="121"/>
    </location>
</feature>
<proteinExistence type="predicted"/>
<reference evidence="2" key="1">
    <citation type="submission" date="2020-05" db="EMBL/GenBank/DDBJ databases">
        <authorList>
            <person name="Chiriac C."/>
            <person name="Salcher M."/>
            <person name="Ghai R."/>
            <person name="Kavagutti S V."/>
        </authorList>
    </citation>
    <scope>NUCLEOTIDE SEQUENCE</scope>
</reference>